<dbReference type="NCBIfam" id="NF012146">
    <property type="entry name" value="blaB-IND-MUS"/>
    <property type="match status" value="1"/>
</dbReference>
<dbReference type="SUPFAM" id="SSF56281">
    <property type="entry name" value="Metallo-hydrolase/oxidoreductase"/>
    <property type="match status" value="1"/>
</dbReference>
<comment type="caution">
    <text evidence="15">The sequence shown here is derived from an EMBL/GenBank/DDBJ whole genome shotgun (WGS) entry which is preliminary data.</text>
</comment>
<dbReference type="GO" id="GO:0008270">
    <property type="term" value="F:zinc ion binding"/>
    <property type="evidence" value="ECO:0007669"/>
    <property type="project" value="InterPro"/>
</dbReference>
<feature type="domain" description="Metallo-beta-lactamase" evidence="14">
    <location>
        <begin position="54"/>
        <end position="224"/>
    </location>
</feature>
<dbReference type="GO" id="GO:0046677">
    <property type="term" value="P:response to antibiotic"/>
    <property type="evidence" value="ECO:0007669"/>
    <property type="project" value="UniProtKB-KW"/>
</dbReference>
<evidence type="ECO:0000256" key="3">
    <source>
        <dbReference type="ARBA" id="ARBA00004418"/>
    </source>
</evidence>
<keyword evidence="8 13" id="KW-0732">Signal</keyword>
<keyword evidence="7" id="KW-0479">Metal-binding</keyword>
<gene>
    <name evidence="15" type="ORF">LX80_02368</name>
</gene>
<comment type="catalytic activity">
    <reaction evidence="1">
        <text>a beta-lactam + H2O = a substituted beta-amino acid</text>
        <dbReference type="Rhea" id="RHEA:20401"/>
        <dbReference type="ChEBI" id="CHEBI:15377"/>
        <dbReference type="ChEBI" id="CHEBI:35627"/>
        <dbReference type="ChEBI" id="CHEBI:140347"/>
        <dbReference type="EC" id="3.5.2.6"/>
    </reaction>
</comment>
<evidence type="ECO:0000256" key="11">
    <source>
        <dbReference type="ARBA" id="ARBA00022833"/>
    </source>
</evidence>
<reference evidence="15 16" key="1">
    <citation type="submission" date="2018-06" db="EMBL/GenBank/DDBJ databases">
        <title>Genomic Encyclopedia of Archaeal and Bacterial Type Strains, Phase II (KMG-II): from individual species to whole genera.</title>
        <authorList>
            <person name="Goeker M."/>
        </authorList>
    </citation>
    <scope>NUCLEOTIDE SEQUENCE [LARGE SCALE GENOMIC DNA]</scope>
    <source>
        <strain evidence="15 16">DSM 23241</strain>
    </source>
</reference>
<evidence type="ECO:0000256" key="6">
    <source>
        <dbReference type="ARBA" id="ARBA00012865"/>
    </source>
</evidence>
<dbReference type="EC" id="3.5.2.6" evidence="6"/>
<dbReference type="PROSITE" id="PS00744">
    <property type="entry name" value="BETA_LACTAMASE_B_2"/>
    <property type="match status" value="1"/>
</dbReference>
<proteinExistence type="inferred from homology"/>
<dbReference type="InterPro" id="IPR001279">
    <property type="entry name" value="Metallo-B-lactamas"/>
</dbReference>
<dbReference type="GO" id="GO:0042597">
    <property type="term" value="C:periplasmic space"/>
    <property type="evidence" value="ECO:0007669"/>
    <property type="project" value="UniProtKB-SubCell"/>
</dbReference>
<keyword evidence="11" id="KW-0862">Zinc</keyword>
<evidence type="ECO:0000256" key="9">
    <source>
        <dbReference type="ARBA" id="ARBA00022764"/>
    </source>
</evidence>
<dbReference type="Proteomes" id="UP000249720">
    <property type="component" value="Unassembled WGS sequence"/>
</dbReference>
<evidence type="ECO:0000256" key="13">
    <source>
        <dbReference type="SAM" id="SignalP"/>
    </source>
</evidence>
<dbReference type="NCBIfam" id="NF033088">
    <property type="entry name" value="bla_subclass_B1"/>
    <property type="match status" value="1"/>
</dbReference>
<name>A0A2W7RKG1_9BACT</name>
<evidence type="ECO:0000256" key="5">
    <source>
        <dbReference type="ARBA" id="ARBA00011245"/>
    </source>
</evidence>
<dbReference type="RefSeq" id="WP_111296721.1">
    <property type="nucleotide sequence ID" value="NZ_QKZV01000008.1"/>
</dbReference>
<dbReference type="GO" id="GO:0017001">
    <property type="term" value="P:antibiotic catabolic process"/>
    <property type="evidence" value="ECO:0007669"/>
    <property type="project" value="InterPro"/>
</dbReference>
<evidence type="ECO:0000256" key="12">
    <source>
        <dbReference type="ARBA" id="ARBA00023251"/>
    </source>
</evidence>
<evidence type="ECO:0000259" key="14">
    <source>
        <dbReference type="SMART" id="SM00849"/>
    </source>
</evidence>
<comment type="subcellular location">
    <subcellularLocation>
        <location evidence="3">Periplasm</location>
    </subcellularLocation>
</comment>
<comment type="cofactor">
    <cofactor evidence="2">
        <name>Zn(2+)</name>
        <dbReference type="ChEBI" id="CHEBI:29105"/>
    </cofactor>
</comment>
<evidence type="ECO:0000256" key="8">
    <source>
        <dbReference type="ARBA" id="ARBA00022729"/>
    </source>
</evidence>
<keyword evidence="10" id="KW-0378">Hydrolase</keyword>
<dbReference type="GO" id="GO:0008800">
    <property type="term" value="F:beta-lactamase activity"/>
    <property type="evidence" value="ECO:0007669"/>
    <property type="project" value="UniProtKB-EC"/>
</dbReference>
<dbReference type="InterPro" id="IPR036866">
    <property type="entry name" value="RibonucZ/Hydroxyglut_hydro"/>
</dbReference>
<comment type="subunit">
    <text evidence="5">Monomer.</text>
</comment>
<dbReference type="NCBIfam" id="NF012229">
    <property type="entry name" value="bla_class_B_core"/>
    <property type="match status" value="1"/>
</dbReference>
<dbReference type="Pfam" id="PF00753">
    <property type="entry name" value="Lactamase_B"/>
    <property type="match status" value="1"/>
</dbReference>
<evidence type="ECO:0000313" key="16">
    <source>
        <dbReference type="Proteomes" id="UP000249720"/>
    </source>
</evidence>
<dbReference type="InterPro" id="IPR001018">
    <property type="entry name" value="Beta-lactamase_class-B_CS"/>
</dbReference>
<dbReference type="PANTHER" id="PTHR42951">
    <property type="entry name" value="METALLO-BETA-LACTAMASE DOMAIN-CONTAINING"/>
    <property type="match status" value="1"/>
</dbReference>
<keyword evidence="16" id="KW-1185">Reference proteome</keyword>
<accession>A0A2W7RKG1</accession>
<comment type="similarity">
    <text evidence="4">Belongs to the metallo-beta-lactamase superfamily. Class-B beta-lactamase family.</text>
</comment>
<keyword evidence="9" id="KW-0574">Periplasm</keyword>
<evidence type="ECO:0000256" key="10">
    <source>
        <dbReference type="ARBA" id="ARBA00022801"/>
    </source>
</evidence>
<dbReference type="InterPro" id="IPR058199">
    <property type="entry name" value="BlaB//VIM/IMP-1"/>
</dbReference>
<dbReference type="Gene3D" id="3.60.15.10">
    <property type="entry name" value="Ribonuclease Z/Hydroxyacylglutathione hydrolase-like"/>
    <property type="match status" value="1"/>
</dbReference>
<protein>
    <recommendedName>
        <fullName evidence="6">beta-lactamase</fullName>
        <ecNumber evidence="6">3.5.2.6</ecNumber>
    </recommendedName>
</protein>
<organism evidence="15 16">
    <name type="scientific">Hydrotalea sandarakina</name>
    <dbReference type="NCBI Taxonomy" id="1004304"/>
    <lineage>
        <taxon>Bacteria</taxon>
        <taxon>Pseudomonadati</taxon>
        <taxon>Bacteroidota</taxon>
        <taxon>Chitinophagia</taxon>
        <taxon>Chitinophagales</taxon>
        <taxon>Chitinophagaceae</taxon>
        <taxon>Hydrotalea</taxon>
    </lineage>
</organism>
<dbReference type="EMBL" id="QKZV01000008">
    <property type="protein sequence ID" value="PZX60884.1"/>
    <property type="molecule type" value="Genomic_DNA"/>
</dbReference>
<evidence type="ECO:0000256" key="7">
    <source>
        <dbReference type="ARBA" id="ARBA00022723"/>
    </source>
</evidence>
<evidence type="ECO:0000256" key="4">
    <source>
        <dbReference type="ARBA" id="ARBA00005250"/>
    </source>
</evidence>
<keyword evidence="12" id="KW-0046">Antibiotic resistance</keyword>
<evidence type="ECO:0000256" key="1">
    <source>
        <dbReference type="ARBA" id="ARBA00001526"/>
    </source>
</evidence>
<dbReference type="PANTHER" id="PTHR42951:SF4">
    <property type="entry name" value="ACYL-COENZYME A THIOESTERASE MBLAC2"/>
    <property type="match status" value="1"/>
</dbReference>
<feature type="signal peptide" evidence="13">
    <location>
        <begin position="1"/>
        <end position="28"/>
    </location>
</feature>
<feature type="chain" id="PRO_5016099111" description="beta-lactamase" evidence="13">
    <location>
        <begin position="29"/>
        <end position="248"/>
    </location>
</feature>
<dbReference type="AlphaFoldDB" id="A0A2W7RKG1"/>
<dbReference type="InterPro" id="IPR050855">
    <property type="entry name" value="NDM-1-like"/>
</dbReference>
<sequence length="248" mass="28422">MKPWYHFFIRYFLLFNFPLIAFTQSNHAPLIIRPLHDNFYVYITYGNVDGLPYPANGMYVVSNKGVILLDTPWDTTQLQPLLDSIWQRHHQKVVLCIATHFHADRTIGLPYYASKGIKTYSSLQTQNLCIKKKEGLAQYTFANDTVFTVGNVQLQTYYPGPGHSGDNIVVWFPKEKILYGGCFIKSVATNDIGNLSDANVPEWRLAIQKTIQRFARATYVIPGHLDGYSPQNLQHTAHLVDNYLQQNH</sequence>
<dbReference type="OrthoDB" id="9769598at2"/>
<evidence type="ECO:0000313" key="15">
    <source>
        <dbReference type="EMBL" id="PZX60884.1"/>
    </source>
</evidence>
<dbReference type="SMART" id="SM00849">
    <property type="entry name" value="Lactamase_B"/>
    <property type="match status" value="1"/>
</dbReference>
<evidence type="ECO:0000256" key="2">
    <source>
        <dbReference type="ARBA" id="ARBA00001947"/>
    </source>
</evidence>